<dbReference type="STRING" id="4097.A0A1S4ABY2"/>
<accession>A0A1S4ABY2</accession>
<protein>
    <recommendedName>
        <fullName evidence="2">Retrovirus-related Pol polyprotein from transposon TNT 1-94</fullName>
    </recommendedName>
</protein>
<dbReference type="AlphaFoldDB" id="A0A1S4ABY2"/>
<organism evidence="1">
    <name type="scientific">Nicotiana tabacum</name>
    <name type="common">Common tobacco</name>
    <dbReference type="NCBI Taxonomy" id="4097"/>
    <lineage>
        <taxon>Eukaryota</taxon>
        <taxon>Viridiplantae</taxon>
        <taxon>Streptophyta</taxon>
        <taxon>Embryophyta</taxon>
        <taxon>Tracheophyta</taxon>
        <taxon>Spermatophyta</taxon>
        <taxon>Magnoliopsida</taxon>
        <taxon>eudicotyledons</taxon>
        <taxon>Gunneridae</taxon>
        <taxon>Pentapetalae</taxon>
        <taxon>asterids</taxon>
        <taxon>lamiids</taxon>
        <taxon>Solanales</taxon>
        <taxon>Solanaceae</taxon>
        <taxon>Nicotianoideae</taxon>
        <taxon>Nicotianeae</taxon>
        <taxon>Nicotiana</taxon>
    </lineage>
</organism>
<dbReference type="KEGG" id="nta:107795933"/>
<proteinExistence type="predicted"/>
<dbReference type="PaxDb" id="4097-A0A1S4ABY2"/>
<evidence type="ECO:0008006" key="2">
    <source>
        <dbReference type="Google" id="ProtNLM"/>
    </source>
</evidence>
<reference evidence="1" key="1">
    <citation type="submission" date="2025-08" db="UniProtKB">
        <authorList>
            <consortium name="RefSeq"/>
        </authorList>
    </citation>
    <scope>IDENTIFICATION</scope>
</reference>
<evidence type="ECO:0000313" key="1">
    <source>
        <dbReference type="RefSeq" id="XP_016474124.1"/>
    </source>
</evidence>
<dbReference type="RefSeq" id="XP_016474124.1">
    <property type="nucleotide sequence ID" value="XM_016618638.1"/>
</dbReference>
<name>A0A1S4ABY2_TOBAC</name>
<gene>
    <name evidence="1" type="primary">LOC107795933</name>
</gene>
<sequence>MERFKARLVAKGYIRKEGLDYSETYLPVAKMVTVRSIISLIASKSRYIFSASVLARELPTWRVQDTSARVRSGQVKGIGGENPGLYILQGEAFHNSSTKYVEKCLNSIGVSSDSESSSSSSTTVNSSTCSTSNLWNKRLGHSPVDIIKKAQSYSACNEPQSFLEASNDSKWVDALKLDIATLEDNHTWSIMDLSPRKKLIGCR</sequence>